<dbReference type="GO" id="GO:0000160">
    <property type="term" value="P:phosphorelay signal transduction system"/>
    <property type="evidence" value="ECO:0007669"/>
    <property type="project" value="UniProtKB-KW"/>
</dbReference>
<name>A0A432X873_9GAMM</name>
<protein>
    <submittedName>
        <fullName evidence="4">Histidine kinase</fullName>
    </submittedName>
</protein>
<feature type="domain" description="HPt" evidence="3">
    <location>
        <begin position="17"/>
        <end position="108"/>
    </location>
</feature>
<dbReference type="InterPro" id="IPR036641">
    <property type="entry name" value="HPT_dom_sf"/>
</dbReference>
<accession>A0A432X873</accession>
<reference evidence="4 5" key="1">
    <citation type="journal article" date="2011" name="Front. Microbiol.">
        <title>Genomic signatures of strain selection and enhancement in Bacillus atrophaeus var. globigii, a historical biowarfare simulant.</title>
        <authorList>
            <person name="Gibbons H.S."/>
            <person name="Broomall S.M."/>
            <person name="McNew L.A."/>
            <person name="Daligault H."/>
            <person name="Chapman C."/>
            <person name="Bruce D."/>
            <person name="Karavis M."/>
            <person name="Krepps M."/>
            <person name="McGregor P.A."/>
            <person name="Hong C."/>
            <person name="Park K.H."/>
            <person name="Akmal A."/>
            <person name="Feldman A."/>
            <person name="Lin J.S."/>
            <person name="Chang W.E."/>
            <person name="Higgs B.W."/>
            <person name="Demirev P."/>
            <person name="Lindquist J."/>
            <person name="Liem A."/>
            <person name="Fochler E."/>
            <person name="Read T.D."/>
            <person name="Tapia R."/>
            <person name="Johnson S."/>
            <person name="Bishop-Lilly K.A."/>
            <person name="Detter C."/>
            <person name="Han C."/>
            <person name="Sozhamannan S."/>
            <person name="Rosenzweig C.N."/>
            <person name="Skowronski E.W."/>
        </authorList>
    </citation>
    <scope>NUCLEOTIDE SEQUENCE [LARGE SCALE GENOMIC DNA]</scope>
    <source>
        <strain evidence="4 5">AIT1</strain>
    </source>
</reference>
<dbReference type="SUPFAM" id="SSF47226">
    <property type="entry name" value="Histidine-containing phosphotransfer domain, HPT domain"/>
    <property type="match status" value="1"/>
</dbReference>
<keyword evidence="4" id="KW-0418">Kinase</keyword>
<sequence>MSALDTNLLEQYTDMLGIKGLRDSLNMFIELMPEYMQELDSVVHARDEQATRSQAHKMKGACRSLGFSGLAQPMEHIEKNRWTWEEVEQLLESWPNQLSQDIAQATAWLDAR</sequence>
<dbReference type="GO" id="GO:0004672">
    <property type="term" value="F:protein kinase activity"/>
    <property type="evidence" value="ECO:0007669"/>
    <property type="project" value="UniProtKB-ARBA"/>
</dbReference>
<proteinExistence type="predicted"/>
<dbReference type="OrthoDB" id="7065606at2"/>
<gene>
    <name evidence="4" type="ORF">CWE15_05975</name>
</gene>
<dbReference type="EMBL" id="PIPQ01000002">
    <property type="protein sequence ID" value="RUO42947.1"/>
    <property type="molecule type" value="Genomic_DNA"/>
</dbReference>
<dbReference type="Proteomes" id="UP000286976">
    <property type="component" value="Unassembled WGS sequence"/>
</dbReference>
<dbReference type="InterPro" id="IPR008207">
    <property type="entry name" value="Sig_transdc_His_kin_Hpt_dom"/>
</dbReference>
<evidence type="ECO:0000259" key="3">
    <source>
        <dbReference type="PROSITE" id="PS50894"/>
    </source>
</evidence>
<keyword evidence="4" id="KW-0808">Transferase</keyword>
<organism evidence="4 5">
    <name type="scientific">Aliidiomarina taiwanensis</name>
    <dbReference type="NCBI Taxonomy" id="946228"/>
    <lineage>
        <taxon>Bacteria</taxon>
        <taxon>Pseudomonadati</taxon>
        <taxon>Pseudomonadota</taxon>
        <taxon>Gammaproteobacteria</taxon>
        <taxon>Alteromonadales</taxon>
        <taxon>Idiomarinaceae</taxon>
        <taxon>Aliidiomarina</taxon>
    </lineage>
</organism>
<dbReference type="RefSeq" id="WP_126757162.1">
    <property type="nucleotide sequence ID" value="NZ_PIPQ01000002.1"/>
</dbReference>
<evidence type="ECO:0000313" key="5">
    <source>
        <dbReference type="Proteomes" id="UP000286976"/>
    </source>
</evidence>
<comment type="caution">
    <text evidence="4">The sequence shown here is derived from an EMBL/GenBank/DDBJ whole genome shotgun (WGS) entry which is preliminary data.</text>
</comment>
<keyword evidence="2" id="KW-0597">Phosphoprotein</keyword>
<evidence type="ECO:0000256" key="1">
    <source>
        <dbReference type="ARBA" id="ARBA00023012"/>
    </source>
</evidence>
<dbReference type="Gene3D" id="1.20.120.160">
    <property type="entry name" value="HPT domain"/>
    <property type="match status" value="1"/>
</dbReference>
<keyword evidence="5" id="KW-1185">Reference proteome</keyword>
<evidence type="ECO:0000313" key="4">
    <source>
        <dbReference type="EMBL" id="RUO42947.1"/>
    </source>
</evidence>
<dbReference type="Pfam" id="PF01627">
    <property type="entry name" value="Hpt"/>
    <property type="match status" value="1"/>
</dbReference>
<dbReference type="AlphaFoldDB" id="A0A432X873"/>
<feature type="modified residue" description="Phosphohistidine" evidence="2">
    <location>
        <position position="56"/>
    </location>
</feature>
<dbReference type="PROSITE" id="PS50894">
    <property type="entry name" value="HPT"/>
    <property type="match status" value="1"/>
</dbReference>
<keyword evidence="1" id="KW-0902">Two-component regulatory system</keyword>
<evidence type="ECO:0000256" key="2">
    <source>
        <dbReference type="PROSITE-ProRule" id="PRU00110"/>
    </source>
</evidence>